<protein>
    <recommendedName>
        <fullName evidence="3">40S ribosomal protein S8</fullName>
    </recommendedName>
</protein>
<evidence type="ECO:0008006" key="3">
    <source>
        <dbReference type="Google" id="ProtNLM"/>
    </source>
</evidence>
<sequence length="106" mass="12438">MRRSGHRHKRSEKRALITGKISRKKKVTFTQVWGKNLKSDDRKRNLFEILLPVGKYSVFPAQPGCFNGHLFLTYSGLEYSEDHLQPFWDIFIPPWALSRSTFAAHY</sequence>
<gene>
    <name evidence="1" type="ORF">CDAR_469051</name>
</gene>
<dbReference type="EMBL" id="BPLQ01013000">
    <property type="protein sequence ID" value="GIY69088.1"/>
    <property type="molecule type" value="Genomic_DNA"/>
</dbReference>
<name>A0AAV4VGC8_9ARAC</name>
<dbReference type="AlphaFoldDB" id="A0AAV4VGC8"/>
<evidence type="ECO:0000313" key="2">
    <source>
        <dbReference type="Proteomes" id="UP001054837"/>
    </source>
</evidence>
<reference evidence="1 2" key="1">
    <citation type="submission" date="2021-06" db="EMBL/GenBank/DDBJ databases">
        <title>Caerostris darwini draft genome.</title>
        <authorList>
            <person name="Kono N."/>
            <person name="Arakawa K."/>
        </authorList>
    </citation>
    <scope>NUCLEOTIDE SEQUENCE [LARGE SCALE GENOMIC DNA]</scope>
</reference>
<comment type="caution">
    <text evidence="1">The sequence shown here is derived from an EMBL/GenBank/DDBJ whole genome shotgun (WGS) entry which is preliminary data.</text>
</comment>
<keyword evidence="2" id="KW-1185">Reference proteome</keyword>
<organism evidence="1 2">
    <name type="scientific">Caerostris darwini</name>
    <dbReference type="NCBI Taxonomy" id="1538125"/>
    <lineage>
        <taxon>Eukaryota</taxon>
        <taxon>Metazoa</taxon>
        <taxon>Ecdysozoa</taxon>
        <taxon>Arthropoda</taxon>
        <taxon>Chelicerata</taxon>
        <taxon>Arachnida</taxon>
        <taxon>Araneae</taxon>
        <taxon>Araneomorphae</taxon>
        <taxon>Entelegynae</taxon>
        <taxon>Araneoidea</taxon>
        <taxon>Araneidae</taxon>
        <taxon>Caerostris</taxon>
    </lineage>
</organism>
<evidence type="ECO:0000313" key="1">
    <source>
        <dbReference type="EMBL" id="GIY69088.1"/>
    </source>
</evidence>
<dbReference type="Proteomes" id="UP001054837">
    <property type="component" value="Unassembled WGS sequence"/>
</dbReference>
<accession>A0AAV4VGC8</accession>
<proteinExistence type="predicted"/>